<evidence type="ECO:0000313" key="2">
    <source>
        <dbReference type="EMBL" id="MFK2856962.1"/>
    </source>
</evidence>
<organism evidence="2 3">
    <name type="scientific">Dyella humi</name>
    <dbReference type="NCBI Taxonomy" id="1770547"/>
    <lineage>
        <taxon>Bacteria</taxon>
        <taxon>Pseudomonadati</taxon>
        <taxon>Pseudomonadota</taxon>
        <taxon>Gammaproteobacteria</taxon>
        <taxon>Lysobacterales</taxon>
        <taxon>Rhodanobacteraceae</taxon>
        <taxon>Dyella</taxon>
    </lineage>
</organism>
<keyword evidence="3" id="KW-1185">Reference proteome</keyword>
<gene>
    <name evidence="2" type="ORF">ISP18_20310</name>
</gene>
<keyword evidence="1" id="KW-1133">Transmembrane helix</keyword>
<keyword evidence="1" id="KW-0472">Membrane</keyword>
<name>A0ABW8IP09_9GAMM</name>
<dbReference type="RefSeq" id="WP_380011848.1">
    <property type="nucleotide sequence ID" value="NZ_JADIKI010000023.1"/>
</dbReference>
<accession>A0ABW8IP09</accession>
<feature type="transmembrane region" description="Helical" evidence="1">
    <location>
        <begin position="106"/>
        <end position="130"/>
    </location>
</feature>
<sequence length="164" mass="17776">MSVSFDSAVPQHARAQRAVTFAVVITLVLATADLLFACTYWRTMYGVPPLRLMQNIAAGLLGKRAFVGGSSTVLLGALLHYAIMGVMVATYYLMARRMKALVERPWLYGVLYGAILFVVMNLIVVPLSAAPKAPVVLSWIISSVVVHLIIGLVIALSARRAFRG</sequence>
<reference evidence="2 3" key="1">
    <citation type="submission" date="2020-10" db="EMBL/GenBank/DDBJ databases">
        <title>Phylogeny of dyella-like bacteria.</title>
        <authorList>
            <person name="Fu J."/>
        </authorList>
    </citation>
    <scope>NUCLEOTIDE SEQUENCE [LARGE SCALE GENOMIC DNA]</scope>
    <source>
        <strain evidence="2 3">DHG40</strain>
    </source>
</reference>
<keyword evidence="1" id="KW-0812">Transmembrane</keyword>
<feature type="transmembrane region" description="Helical" evidence="1">
    <location>
        <begin position="21"/>
        <end position="43"/>
    </location>
</feature>
<proteinExistence type="predicted"/>
<dbReference type="Proteomes" id="UP001620409">
    <property type="component" value="Unassembled WGS sequence"/>
</dbReference>
<dbReference type="EMBL" id="JADIKI010000023">
    <property type="protein sequence ID" value="MFK2856962.1"/>
    <property type="molecule type" value="Genomic_DNA"/>
</dbReference>
<comment type="caution">
    <text evidence="2">The sequence shown here is derived from an EMBL/GenBank/DDBJ whole genome shotgun (WGS) entry which is preliminary data.</text>
</comment>
<protein>
    <recommendedName>
        <fullName evidence="4">DUF1440 domain-containing protein</fullName>
    </recommendedName>
</protein>
<feature type="transmembrane region" description="Helical" evidence="1">
    <location>
        <begin position="73"/>
        <end position="94"/>
    </location>
</feature>
<evidence type="ECO:0008006" key="4">
    <source>
        <dbReference type="Google" id="ProtNLM"/>
    </source>
</evidence>
<feature type="transmembrane region" description="Helical" evidence="1">
    <location>
        <begin position="136"/>
        <end position="158"/>
    </location>
</feature>
<evidence type="ECO:0000313" key="3">
    <source>
        <dbReference type="Proteomes" id="UP001620409"/>
    </source>
</evidence>
<evidence type="ECO:0000256" key="1">
    <source>
        <dbReference type="SAM" id="Phobius"/>
    </source>
</evidence>